<dbReference type="Proteomes" id="UP000188605">
    <property type="component" value="Unassembled WGS sequence"/>
</dbReference>
<evidence type="ECO:0000313" key="2">
    <source>
        <dbReference type="Proteomes" id="UP000188605"/>
    </source>
</evidence>
<comment type="caution">
    <text evidence="1">The sequence shown here is derived from an EMBL/GenBank/DDBJ whole genome shotgun (WGS) entry which is preliminary data.</text>
</comment>
<organism evidence="1 2">
    <name type="scientific">Candidatus Epulonipiscium fishelsonii</name>
    <dbReference type="NCBI Taxonomy" id="77094"/>
    <lineage>
        <taxon>Bacteria</taxon>
        <taxon>Bacillati</taxon>
        <taxon>Bacillota</taxon>
        <taxon>Clostridia</taxon>
        <taxon>Lachnospirales</taxon>
        <taxon>Lachnospiraceae</taxon>
        <taxon>Candidatus Epulonipiscium</taxon>
    </lineage>
</organism>
<evidence type="ECO:0000313" key="1">
    <source>
        <dbReference type="EMBL" id="ONI42147.1"/>
    </source>
</evidence>
<protein>
    <submittedName>
        <fullName evidence="1">DNA (Cytosine-5-)-methyltransferase</fullName>
    </submittedName>
</protein>
<keyword evidence="2" id="KW-1185">Reference proteome</keyword>
<gene>
    <name evidence="1" type="ORF">AN396_02345</name>
</gene>
<sequence>MKVGSLFAGVGGICLGFKNAGMDVVWANEADRWACETYRNNFSHTLLESKIEDVSCTDIPDFDILTSGFPCTSFSIAGRQQGFQDEKSGHLFLETLRIIKAKKPRVIFLENVKNLVSHDKGNTFRVIKESLSKEGYFFKYKVLNSMEYGNVPQNRERIYIVGFKSKEECDNFDFPEPVALRLNIKNIIKPDEKKDDKFYYNNSKYYNMLDTAMKNRDTVYQLRRIYVRENKSNVCPTLTANMGTGGHNVPLVIDDFGFRKLTPKECFMLQGFPEKYKLPSIANSHLYKQAGNSVTVSVIEKIATNIMCAVKETTIFA</sequence>
<name>A0ACC8XFK7_9FIRM</name>
<proteinExistence type="predicted"/>
<dbReference type="EMBL" id="LJDB01000020">
    <property type="protein sequence ID" value="ONI42147.1"/>
    <property type="molecule type" value="Genomic_DNA"/>
</dbReference>
<reference evidence="1" key="1">
    <citation type="submission" date="2016-08" db="EMBL/GenBank/DDBJ databases">
        <authorList>
            <person name="Ngugi D.K."/>
            <person name="Miyake S."/>
            <person name="Stingl U."/>
        </authorList>
    </citation>
    <scope>NUCLEOTIDE SEQUENCE</scope>
    <source>
        <strain evidence="1">SCG-B11WGA-EpuloA1</strain>
    </source>
</reference>
<accession>A0ACC8XFK7</accession>